<organism evidence="11">
    <name type="scientific">Candida blackwelliae</name>
    <dbReference type="NCBI Taxonomy" id="497110"/>
    <lineage>
        <taxon>Eukaryota</taxon>
        <taxon>Fungi</taxon>
        <taxon>Dikarya</taxon>
        <taxon>Ascomycota</taxon>
        <taxon>Saccharomycotina</taxon>
        <taxon>Pichiomycetes</taxon>
        <taxon>Debaryomycetaceae</taxon>
        <taxon>Candida/Lodderomyces clade</taxon>
        <taxon>Candida</taxon>
    </lineage>
</organism>
<comment type="subcellular location">
    <subcellularLocation>
        <location evidence="2">Membrane</location>
        <topology evidence="2">Multi-pass membrane protein</topology>
    </subcellularLocation>
</comment>
<accession>S5U5A3</accession>
<feature type="transmembrane region" description="Helical" evidence="8">
    <location>
        <begin position="407"/>
        <end position="425"/>
    </location>
</feature>
<evidence type="ECO:0000256" key="5">
    <source>
        <dbReference type="ARBA" id="ARBA00022989"/>
    </source>
</evidence>
<feature type="transmembrane region" description="Helical" evidence="8">
    <location>
        <begin position="231"/>
        <end position="249"/>
    </location>
</feature>
<keyword evidence="7 8" id="KW-0472">Membrane</keyword>
<dbReference type="InterPro" id="IPR001750">
    <property type="entry name" value="ND/Mrp_TM"/>
</dbReference>
<feature type="domain" description="NADH:quinone oxidoreductase/Mrp antiporter transmembrane" evidence="9">
    <location>
        <begin position="85"/>
        <end position="376"/>
    </location>
</feature>
<feature type="transmembrane region" description="Helical" evidence="8">
    <location>
        <begin position="158"/>
        <end position="177"/>
    </location>
</feature>
<dbReference type="AlphaFoldDB" id="S5U5A3"/>
<feature type="transmembrane region" description="Helical" evidence="8">
    <location>
        <begin position="127"/>
        <end position="146"/>
    </location>
</feature>
<comment type="function">
    <text evidence="1">Core subunit of the mitochondrial membrane respiratory chain NADH dehydrogenase (Complex I) that is believed to belong to the minimal assembly required for catalysis. Complex I functions in the transfer of electrons from NADH to the respiratory chain. The immediate electron acceptor for the enzyme is believed to be ubiquinone.</text>
</comment>
<evidence type="ECO:0000256" key="3">
    <source>
        <dbReference type="ARBA" id="ARBA00022660"/>
    </source>
</evidence>
<dbReference type="Pfam" id="PF00361">
    <property type="entry name" value="Proton_antipo_M"/>
    <property type="match status" value="1"/>
</dbReference>
<feature type="transmembrane region" description="Helical" evidence="8">
    <location>
        <begin position="497"/>
        <end position="517"/>
    </location>
</feature>
<dbReference type="RefSeq" id="YP_008475245.1">
    <property type="nucleotide sequence ID" value="NC_022173.1"/>
</dbReference>
<feature type="domain" description="NADH-Ubiquinone oxidoreductase (complex I) chain 5 N-terminal" evidence="10">
    <location>
        <begin position="19"/>
        <end position="68"/>
    </location>
</feature>
<dbReference type="EMBL" id="KC993199">
    <property type="protein sequence ID" value="AGS44553.1"/>
    <property type="molecule type" value="Genomic_DNA"/>
</dbReference>
<dbReference type="GeneID" id="16695235"/>
<dbReference type="GO" id="GO:0008137">
    <property type="term" value="F:NADH dehydrogenase (ubiquinone) activity"/>
    <property type="evidence" value="ECO:0007669"/>
    <property type="project" value="UniProtKB-EC"/>
</dbReference>
<feature type="transmembrane region" description="Helical" evidence="8">
    <location>
        <begin position="97"/>
        <end position="115"/>
    </location>
</feature>
<dbReference type="InterPro" id="IPR001516">
    <property type="entry name" value="Proton_antipo_N"/>
</dbReference>
<evidence type="ECO:0000313" key="11">
    <source>
        <dbReference type="EMBL" id="AGS44553.1"/>
    </source>
</evidence>
<feature type="transmembrane region" description="Helical" evidence="8">
    <location>
        <begin position="456"/>
        <end position="476"/>
    </location>
</feature>
<dbReference type="GO" id="GO:0016020">
    <property type="term" value="C:membrane"/>
    <property type="evidence" value="ECO:0007669"/>
    <property type="project" value="UniProtKB-SubCell"/>
</dbReference>
<keyword evidence="8 11" id="KW-0496">Mitochondrion</keyword>
<dbReference type="InterPro" id="IPR018393">
    <property type="entry name" value="NADHpl_OxRdtase_5_subgr"/>
</dbReference>
<protein>
    <recommendedName>
        <fullName evidence="8">NADH-ubiquinone oxidoreductase chain 5</fullName>
        <ecNumber evidence="8">7.1.1.2</ecNumber>
    </recommendedName>
</protein>
<gene>
    <name evidence="11" type="primary">nad5</name>
</gene>
<sequence>MNILSYISEINISAIIYPWLNYGDISINYGIKLDSLSMIVLVPVGIITLCVLLYAIEYMHGDPRRNLFLSILSIFAIFMTILVIADNYLVMFIGWEYVGVVSYLLISFWSTRIAAMKAALSAILLNRMGDTFFMIALGILISNLHSVDYNTINILSEYITPSIITYISICLIIAATAKSAQLGLHTWLLSAMEGPTPVSSLLHAATMVCAGVYVLARSSNILNASTFSENIIIYLGALTTLVSGLIATTTNDIKKVIALSTMSQLSMMMISIGGGNYDLAMYHLYCHAFFKALLFMSAGAVIHSIRSETQDIRAYGGLINYMPLTYTMMLIASLSLMAIPGLTGYYSKDIIIESTYGQYNLNSFNVWLLALSSAVLTAIYSIRILYITYLAVPKTTKVNYSFIHENYRMLAPMFILTIYSIYIGYNTNILYDVPSAMPANEAIIDTEFTLPWYIKLAPLVIGLSLSLWLVYIYEYAYKVKVSKVKLYLSSRIHFDQILNNIIIRNVLVLGGNLSTIIDNGLLRILGSTGVVYSLIYIPFIWLIINIILIIHEEEIPHRRCG</sequence>
<dbReference type="GO" id="GO:0015990">
    <property type="term" value="P:electron transport coupled proton transport"/>
    <property type="evidence" value="ECO:0007669"/>
    <property type="project" value="TreeGrafter"/>
</dbReference>
<dbReference type="Pfam" id="PF00662">
    <property type="entry name" value="Proton_antipo_N"/>
    <property type="match status" value="1"/>
</dbReference>
<comment type="catalytic activity">
    <reaction evidence="8">
        <text>a ubiquinone + NADH + 5 H(+)(in) = a ubiquinol + NAD(+) + 4 H(+)(out)</text>
        <dbReference type="Rhea" id="RHEA:29091"/>
        <dbReference type="Rhea" id="RHEA-COMP:9565"/>
        <dbReference type="Rhea" id="RHEA-COMP:9566"/>
        <dbReference type="ChEBI" id="CHEBI:15378"/>
        <dbReference type="ChEBI" id="CHEBI:16389"/>
        <dbReference type="ChEBI" id="CHEBI:17976"/>
        <dbReference type="ChEBI" id="CHEBI:57540"/>
        <dbReference type="ChEBI" id="CHEBI:57945"/>
        <dbReference type="EC" id="7.1.1.2"/>
    </reaction>
</comment>
<reference evidence="11" key="1">
    <citation type="submission" date="2013-04" db="EMBL/GenBank/DDBJ databases">
        <authorList>
            <person name="Pfeiffer I."/>
            <person name="Hegedusova E."/>
            <person name="Brejova B."/>
            <person name="Nosek J."/>
        </authorList>
    </citation>
    <scope>NUCLEOTIDE SEQUENCE</scope>
    <source>
        <strain evidence="11">AS2.3639</strain>
    </source>
</reference>
<comment type="function">
    <text evidence="8">Core subunit of the mitochondrial membrane respiratory chain NADH dehydrogenase (Complex I) which catalyzes electron transfer from NADH through the respiratory chain, using ubiquinone as an electron acceptor. Essential for the catalytic activity and assembly of complex I.</text>
</comment>
<name>S5U5A3_9ASCO</name>
<keyword evidence="5 8" id="KW-1133">Transmembrane helix</keyword>
<feature type="transmembrane region" description="Helical" evidence="8">
    <location>
        <begin position="323"/>
        <end position="346"/>
    </location>
</feature>
<dbReference type="GO" id="GO:0003954">
    <property type="term" value="F:NADH dehydrogenase activity"/>
    <property type="evidence" value="ECO:0007669"/>
    <property type="project" value="TreeGrafter"/>
</dbReference>
<dbReference type="InterPro" id="IPR003945">
    <property type="entry name" value="NU5C-like"/>
</dbReference>
<keyword evidence="8" id="KW-0813">Transport</keyword>
<keyword evidence="6 8" id="KW-0830">Ubiquinone</keyword>
<dbReference type="PANTHER" id="PTHR42829:SF2">
    <property type="entry name" value="NADH-UBIQUINONE OXIDOREDUCTASE CHAIN 5"/>
    <property type="match status" value="1"/>
</dbReference>
<evidence type="ECO:0000256" key="6">
    <source>
        <dbReference type="ARBA" id="ARBA00023075"/>
    </source>
</evidence>
<feature type="transmembrane region" description="Helical" evidence="8">
    <location>
        <begin position="366"/>
        <end position="386"/>
    </location>
</feature>
<feature type="transmembrane region" description="Helical" evidence="8">
    <location>
        <begin position="529"/>
        <end position="550"/>
    </location>
</feature>
<proteinExistence type="inferred from homology"/>
<evidence type="ECO:0000259" key="9">
    <source>
        <dbReference type="Pfam" id="PF00361"/>
    </source>
</evidence>
<feature type="transmembrane region" description="Helical" evidence="8">
    <location>
        <begin position="36"/>
        <end position="55"/>
    </location>
</feature>
<feature type="transmembrane region" description="Helical" evidence="8">
    <location>
        <begin position="256"/>
        <end position="274"/>
    </location>
</feature>
<feature type="transmembrane region" description="Helical" evidence="8">
    <location>
        <begin position="280"/>
        <end position="302"/>
    </location>
</feature>
<evidence type="ECO:0000256" key="4">
    <source>
        <dbReference type="ARBA" id="ARBA00022692"/>
    </source>
</evidence>
<comment type="similarity">
    <text evidence="8">Belongs to the complex I subunit 5 family.</text>
</comment>
<geneLocation type="mitochondrion" evidence="11"/>
<evidence type="ECO:0000256" key="7">
    <source>
        <dbReference type="ARBA" id="ARBA00023136"/>
    </source>
</evidence>
<keyword evidence="3" id="KW-0679">Respiratory chain</keyword>
<keyword evidence="3" id="KW-0249">Electron transport</keyword>
<evidence type="ECO:0000256" key="2">
    <source>
        <dbReference type="ARBA" id="ARBA00004141"/>
    </source>
</evidence>
<dbReference type="NCBIfam" id="TIGR01974">
    <property type="entry name" value="NDH_I_L"/>
    <property type="match status" value="1"/>
</dbReference>
<evidence type="ECO:0000256" key="1">
    <source>
        <dbReference type="ARBA" id="ARBA00003257"/>
    </source>
</evidence>
<keyword evidence="8" id="KW-0520">NAD</keyword>
<evidence type="ECO:0000256" key="8">
    <source>
        <dbReference type="RuleBase" id="RU003404"/>
    </source>
</evidence>
<dbReference type="PRINTS" id="PR01434">
    <property type="entry name" value="NADHDHGNASE5"/>
</dbReference>
<dbReference type="EC" id="7.1.1.2" evidence="8"/>
<evidence type="ECO:0000259" key="10">
    <source>
        <dbReference type="Pfam" id="PF00662"/>
    </source>
</evidence>
<keyword evidence="4 8" id="KW-0812">Transmembrane</keyword>
<feature type="transmembrane region" description="Helical" evidence="8">
    <location>
        <begin position="198"/>
        <end position="216"/>
    </location>
</feature>
<dbReference type="PANTHER" id="PTHR42829">
    <property type="entry name" value="NADH-UBIQUINONE OXIDOREDUCTASE CHAIN 5"/>
    <property type="match status" value="1"/>
</dbReference>
<dbReference type="GO" id="GO:0042773">
    <property type="term" value="P:ATP synthesis coupled electron transport"/>
    <property type="evidence" value="ECO:0007669"/>
    <property type="project" value="InterPro"/>
</dbReference>
<feature type="transmembrane region" description="Helical" evidence="8">
    <location>
        <begin position="67"/>
        <end position="85"/>
    </location>
</feature>